<dbReference type="EMBL" id="KE747809">
    <property type="protein sequence ID" value="RMZ66721.1"/>
    <property type="molecule type" value="Genomic_DNA"/>
</dbReference>
<accession>A0A3M7LWX9</accession>
<dbReference type="AlphaFoldDB" id="A0A3M7LWX9"/>
<feature type="region of interest" description="Disordered" evidence="2">
    <location>
        <begin position="47"/>
        <end position="68"/>
    </location>
</feature>
<feature type="compositionally biased region" description="Low complexity" evidence="2">
    <location>
        <begin position="426"/>
        <end position="435"/>
    </location>
</feature>
<dbReference type="OrthoDB" id="3684136at2759"/>
<keyword evidence="1" id="KW-0175">Coiled coil</keyword>
<proteinExistence type="predicted"/>
<sequence length="687" mass="77928">MVHFPRRLRHPLRRPTHFCIINEPPLTPRQLEEQRERNRQRALDEIENAIDDGRNRPRRPNSPDELPVIIDRGPYKGVVYPKEELYYNSIMLASDVEPIYASPLGSHLRQEVHRTPFRQPKATDGENPTPRPVPDEHLTVSQNAENLRLWEERNDKNVGNRPVENPTTMRFQSPRHPLSVPRAPSPPRGPIVHGSQEWDTFMDFPSENSMHIYRDQDGDRPANPDTTFTTTAPPEEVAVSEIRAPTDQEETQFYPSAQETPLPVQAQDWPPNNPPVIPSSESEVPEVLTWNIALNRILNHEAVDPEMRAAVWERAQRSSTTNGSGHMDNHPVSAIDVGLVPNFSRPIMGSAFYDRMTDEQVPATQPAEHCEVQYRHGLLPNGVGSRHHHHRNPDDYVTIERPLAIRGSQEFHHGQLPNGIPPSYYPPSSSSTSSSFGQRQSLPPDPVPYLVSDLLYTLLTSSELDLHQEIVGGSTPMPSPALTQPPSNAASAVPLHDRLLEKMHSTVYGLQDRVTGLEEDLIPNMTAWLEQKELRIDQLSVKLANLREDIAALKKTVDFGTKLLNKCWEREWELWRTLLDIQKQRQANRSALSRIFSRKKPTVAPDMMQLLGDSIPKGYVSRISSVDTAMGRRFKTEELDAVLLAAQQNVTILKEDMEDMAELVKAYQARTEALEETVPVILSWRDI</sequence>
<name>A0A3M7LWX9_9PLEO</name>
<evidence type="ECO:0000256" key="1">
    <source>
        <dbReference type="SAM" id="Coils"/>
    </source>
</evidence>
<evidence type="ECO:0000313" key="4">
    <source>
        <dbReference type="Proteomes" id="UP000265663"/>
    </source>
</evidence>
<evidence type="ECO:0000256" key="2">
    <source>
        <dbReference type="SAM" id="MobiDB-lite"/>
    </source>
</evidence>
<feature type="region of interest" description="Disordered" evidence="2">
    <location>
        <begin position="114"/>
        <end position="188"/>
    </location>
</feature>
<evidence type="ECO:0000313" key="3">
    <source>
        <dbReference type="EMBL" id="RMZ66721.1"/>
    </source>
</evidence>
<reference evidence="3 4" key="1">
    <citation type="journal article" date="2014" name="PLoS ONE">
        <title>De novo Genome Assembly of the Fungal Plant Pathogen Pyrenophora semeniperda.</title>
        <authorList>
            <person name="Soliai M.M."/>
            <person name="Meyer S.E."/>
            <person name="Udall J.A."/>
            <person name="Elzinga D.E."/>
            <person name="Hermansen R.A."/>
            <person name="Bodily P.M."/>
            <person name="Hart A.A."/>
            <person name="Coleman C.E."/>
        </authorList>
    </citation>
    <scope>NUCLEOTIDE SEQUENCE [LARGE SCALE GENOMIC DNA]</scope>
    <source>
        <strain evidence="3 4">CCB06</strain>
        <tissue evidence="3">Mycelium</tissue>
    </source>
</reference>
<keyword evidence="4" id="KW-1185">Reference proteome</keyword>
<feature type="region of interest" description="Disordered" evidence="2">
    <location>
        <begin position="411"/>
        <end position="441"/>
    </location>
</feature>
<gene>
    <name evidence="3" type="ORF">GMOD_00002083</name>
</gene>
<organism evidence="3 4">
    <name type="scientific">Pyrenophora seminiperda CCB06</name>
    <dbReference type="NCBI Taxonomy" id="1302712"/>
    <lineage>
        <taxon>Eukaryota</taxon>
        <taxon>Fungi</taxon>
        <taxon>Dikarya</taxon>
        <taxon>Ascomycota</taxon>
        <taxon>Pezizomycotina</taxon>
        <taxon>Dothideomycetes</taxon>
        <taxon>Pleosporomycetidae</taxon>
        <taxon>Pleosporales</taxon>
        <taxon>Pleosporineae</taxon>
        <taxon>Pleosporaceae</taxon>
        <taxon>Pyrenophora</taxon>
    </lineage>
</organism>
<protein>
    <submittedName>
        <fullName evidence="3">Uncharacterized protein</fullName>
    </submittedName>
</protein>
<feature type="coiled-coil region" evidence="1">
    <location>
        <begin position="650"/>
        <end position="677"/>
    </location>
</feature>
<dbReference type="Proteomes" id="UP000265663">
    <property type="component" value="Unassembled WGS sequence"/>
</dbReference>
<feature type="compositionally biased region" description="Basic and acidic residues" evidence="2">
    <location>
        <begin position="148"/>
        <end position="158"/>
    </location>
</feature>
<feature type="coiled-coil region" evidence="1">
    <location>
        <begin position="529"/>
        <end position="556"/>
    </location>
</feature>